<gene>
    <name evidence="6" type="ORF">HIR71_02245</name>
</gene>
<feature type="domain" description="Tyr recombinase" evidence="5">
    <location>
        <begin position="174"/>
        <end position="373"/>
    </location>
</feature>
<keyword evidence="4" id="KW-0233">DNA recombination</keyword>
<dbReference type="InterPro" id="IPR004107">
    <property type="entry name" value="Integrase_SAM-like_N"/>
</dbReference>
<dbReference type="AlphaFoldDB" id="A0A7Y0QHD1"/>
<evidence type="ECO:0000256" key="1">
    <source>
        <dbReference type="ARBA" id="ARBA00008857"/>
    </source>
</evidence>
<comment type="similarity">
    <text evidence="1">Belongs to the 'phage' integrase family.</text>
</comment>
<evidence type="ECO:0000256" key="2">
    <source>
        <dbReference type="ARBA" id="ARBA00022908"/>
    </source>
</evidence>
<dbReference type="InterPro" id="IPR013762">
    <property type="entry name" value="Integrase-like_cat_sf"/>
</dbReference>
<evidence type="ECO:0000313" key="7">
    <source>
        <dbReference type="Proteomes" id="UP000562124"/>
    </source>
</evidence>
<reference evidence="6 7" key="1">
    <citation type="submission" date="2020-04" db="EMBL/GenBank/DDBJ databases">
        <title>Sequencing and Assembly of C. fimi.</title>
        <authorList>
            <person name="Ramsey A.R."/>
        </authorList>
    </citation>
    <scope>NUCLEOTIDE SEQUENCE [LARGE SCALE GENOMIC DNA]</scope>
    <source>
        <strain evidence="6 7">SB</strain>
    </source>
</reference>
<organism evidence="6 7">
    <name type="scientific">Cellulomonas fimi</name>
    <dbReference type="NCBI Taxonomy" id="1708"/>
    <lineage>
        <taxon>Bacteria</taxon>
        <taxon>Bacillati</taxon>
        <taxon>Actinomycetota</taxon>
        <taxon>Actinomycetes</taxon>
        <taxon>Micrococcales</taxon>
        <taxon>Cellulomonadaceae</taxon>
        <taxon>Cellulomonas</taxon>
    </lineage>
</organism>
<keyword evidence="3" id="KW-0238">DNA-binding</keyword>
<accession>A0A7Y0QHD1</accession>
<keyword evidence="7" id="KW-1185">Reference proteome</keyword>
<dbReference type="SUPFAM" id="SSF56349">
    <property type="entry name" value="DNA breaking-rejoining enzymes"/>
    <property type="match status" value="1"/>
</dbReference>
<dbReference type="GO" id="GO:0006310">
    <property type="term" value="P:DNA recombination"/>
    <property type="evidence" value="ECO:0007669"/>
    <property type="project" value="UniProtKB-KW"/>
</dbReference>
<comment type="caution">
    <text evidence="6">The sequence shown here is derived from an EMBL/GenBank/DDBJ whole genome shotgun (WGS) entry which is preliminary data.</text>
</comment>
<dbReference type="Proteomes" id="UP000562124">
    <property type="component" value="Unassembled WGS sequence"/>
</dbReference>
<dbReference type="InterPro" id="IPR050090">
    <property type="entry name" value="Tyrosine_recombinase_XerCD"/>
</dbReference>
<dbReference type="PANTHER" id="PTHR30349:SF64">
    <property type="entry name" value="PROPHAGE INTEGRASE INTD-RELATED"/>
    <property type="match status" value="1"/>
</dbReference>
<evidence type="ECO:0000259" key="5">
    <source>
        <dbReference type="PROSITE" id="PS51898"/>
    </source>
</evidence>
<dbReference type="GO" id="GO:0015074">
    <property type="term" value="P:DNA integration"/>
    <property type="evidence" value="ECO:0007669"/>
    <property type="project" value="UniProtKB-KW"/>
</dbReference>
<dbReference type="PROSITE" id="PS51898">
    <property type="entry name" value="TYR_RECOMBINASE"/>
    <property type="match status" value="1"/>
</dbReference>
<evidence type="ECO:0000256" key="4">
    <source>
        <dbReference type="ARBA" id="ARBA00023172"/>
    </source>
</evidence>
<dbReference type="PANTHER" id="PTHR30349">
    <property type="entry name" value="PHAGE INTEGRASE-RELATED"/>
    <property type="match status" value="1"/>
</dbReference>
<evidence type="ECO:0000313" key="6">
    <source>
        <dbReference type="EMBL" id="NMR19052.1"/>
    </source>
</evidence>
<dbReference type="GO" id="GO:0003677">
    <property type="term" value="F:DNA binding"/>
    <property type="evidence" value="ECO:0007669"/>
    <property type="project" value="UniProtKB-KW"/>
</dbReference>
<dbReference type="EMBL" id="JABCJJ010000002">
    <property type="protein sequence ID" value="NMR19052.1"/>
    <property type="molecule type" value="Genomic_DNA"/>
</dbReference>
<dbReference type="InterPro" id="IPR002104">
    <property type="entry name" value="Integrase_catalytic"/>
</dbReference>
<proteinExistence type="inferred from homology"/>
<sequence length="383" mass="43036">MAWVTVRRADDGRKRYQGRYRDGSGAKRTAGTFSTEKAAMQAAVRAELALAEGTWIDPRAGRLTFREYAENVWLPSRHLEVTTYAAYASNLRIHFIPFFGDYPMARIMPAMVQAWVNQAGTPKTVAGKERKGLSARSIVKYHVMLHSIFARAVADRIIPFNPCAATDLPKVVATRTRTLTPDEYTRLLAQIPPRFTVMVMTAIETGLRWGELVALRPRHIDTNSCTITVQDTIVEVSAKDSPTGQRMLVKPYPKDDEHRTLAVSQELIDTLTSRIHDLDLSDDDLLFPSRETAGGQPLSRATFNTRYWRPAVQRSGIDFPVRMHDLRHAHASWLLAGGADLRSVMARMGHAQIQTTQKYLHTLDDADQRALAAFHATRSRASR</sequence>
<name>A0A7Y0QHD1_CELFI</name>
<dbReference type="InterPro" id="IPR010998">
    <property type="entry name" value="Integrase_recombinase_N"/>
</dbReference>
<dbReference type="InterPro" id="IPR011010">
    <property type="entry name" value="DNA_brk_join_enz"/>
</dbReference>
<dbReference type="Gene3D" id="1.10.150.130">
    <property type="match status" value="1"/>
</dbReference>
<dbReference type="CDD" id="cd01189">
    <property type="entry name" value="INT_ICEBs1_C_like"/>
    <property type="match status" value="1"/>
</dbReference>
<protein>
    <submittedName>
        <fullName evidence="6">Site-specific integrase</fullName>
    </submittedName>
</protein>
<dbReference type="RefSeq" id="WP_169323004.1">
    <property type="nucleotide sequence ID" value="NZ_JABCJJ010000002.1"/>
</dbReference>
<evidence type="ECO:0000256" key="3">
    <source>
        <dbReference type="ARBA" id="ARBA00023125"/>
    </source>
</evidence>
<dbReference type="Pfam" id="PF14659">
    <property type="entry name" value="Phage_int_SAM_3"/>
    <property type="match status" value="1"/>
</dbReference>
<dbReference type="Pfam" id="PF00589">
    <property type="entry name" value="Phage_integrase"/>
    <property type="match status" value="1"/>
</dbReference>
<dbReference type="Gene3D" id="1.10.443.10">
    <property type="entry name" value="Intergrase catalytic core"/>
    <property type="match status" value="1"/>
</dbReference>
<keyword evidence="2" id="KW-0229">DNA integration</keyword>